<feature type="compositionally biased region" description="Low complexity" evidence="2">
    <location>
        <begin position="223"/>
        <end position="234"/>
    </location>
</feature>
<name>A0AAX4NX40_9CHLO</name>
<evidence type="ECO:0000313" key="3">
    <source>
        <dbReference type="EMBL" id="WZN58750.1"/>
    </source>
</evidence>
<dbReference type="AlphaFoldDB" id="A0AAX4NX40"/>
<sequence>MDNVVVEMNKKIAFLTKSLRGEQEALLECRLKASDLQKDLSLTRVRLEDSLAQNAEYGAILKLVRLRKQVERREAGKTEGSRYEIDVEGSLLVARNSRRELEKAKAEAEWWKQVNTCSAIRFRKVYEQSDKHRNAKLAREYKLKLRKSQRRLWRLAASAGWLQQEFAELSMVVERHVRRKLSLFEFDTSDMVAAASAAAAAARNDPPEETPATPKRQDSGRVATTTQTTPMATPATLRQGRIRADEAIAALRSLETRDERALVEDLGGRIGAMTEQVEHERELSARVVGEKEETMLALRRRIAALEDTIVRESSSSYVDKISDIRRKPYYSSKRGGSGSLSSGALRASGNIYDRMRAFERRLGASAVKPSRGLARNLALADFSAPEPATAAYRTPNHAGSDPRPSLAPPARRERSNSAFYRAEIFDLTKALAKANLKVAKTGNVVGRLSSQVDARDQELSKVKDFIAGRHASEASQLELIRELQRENRDARAENDSLRKIAALKIARVDLQRSPL</sequence>
<feature type="region of interest" description="Disordered" evidence="2">
    <location>
        <begin position="197"/>
        <end position="234"/>
    </location>
</feature>
<feature type="region of interest" description="Disordered" evidence="2">
    <location>
        <begin position="389"/>
        <end position="413"/>
    </location>
</feature>
<organism evidence="3 4">
    <name type="scientific">Chloropicon roscoffensis</name>
    <dbReference type="NCBI Taxonomy" id="1461544"/>
    <lineage>
        <taxon>Eukaryota</taxon>
        <taxon>Viridiplantae</taxon>
        <taxon>Chlorophyta</taxon>
        <taxon>Chloropicophyceae</taxon>
        <taxon>Chloropicales</taxon>
        <taxon>Chloropicaceae</taxon>
        <taxon>Chloropicon</taxon>
    </lineage>
</organism>
<evidence type="ECO:0000313" key="4">
    <source>
        <dbReference type="Proteomes" id="UP001472866"/>
    </source>
</evidence>
<evidence type="ECO:0000256" key="1">
    <source>
        <dbReference type="SAM" id="Coils"/>
    </source>
</evidence>
<evidence type="ECO:0000256" key="2">
    <source>
        <dbReference type="SAM" id="MobiDB-lite"/>
    </source>
</evidence>
<gene>
    <name evidence="3" type="ORF">HKI87_01g02740</name>
</gene>
<proteinExistence type="predicted"/>
<keyword evidence="1" id="KW-0175">Coiled coil</keyword>
<keyword evidence="4" id="KW-1185">Reference proteome</keyword>
<dbReference type="Proteomes" id="UP001472866">
    <property type="component" value="Chromosome 01"/>
</dbReference>
<feature type="coiled-coil region" evidence="1">
    <location>
        <begin position="473"/>
        <end position="500"/>
    </location>
</feature>
<reference evidence="3 4" key="1">
    <citation type="submission" date="2024-03" db="EMBL/GenBank/DDBJ databases">
        <title>Complete genome sequence of the green alga Chloropicon roscoffensis RCC1871.</title>
        <authorList>
            <person name="Lemieux C."/>
            <person name="Pombert J.-F."/>
            <person name="Otis C."/>
            <person name="Turmel M."/>
        </authorList>
    </citation>
    <scope>NUCLEOTIDE SEQUENCE [LARGE SCALE GENOMIC DNA]</scope>
    <source>
        <strain evidence="3 4">RCC1871</strain>
    </source>
</reference>
<protein>
    <submittedName>
        <fullName evidence="3">Uncharacterized protein</fullName>
    </submittedName>
</protein>
<accession>A0AAX4NX40</accession>
<dbReference type="EMBL" id="CP151501">
    <property type="protein sequence ID" value="WZN58750.1"/>
    <property type="molecule type" value="Genomic_DNA"/>
</dbReference>